<dbReference type="InterPro" id="IPR008988">
    <property type="entry name" value="Transcriptional_repressor_C"/>
</dbReference>
<protein>
    <submittedName>
        <fullName evidence="3">Ferrous iron transport protein A</fullName>
    </submittedName>
</protein>
<dbReference type="EMBL" id="JAGGLT010000006">
    <property type="protein sequence ID" value="MBP2071300.1"/>
    <property type="molecule type" value="Genomic_DNA"/>
</dbReference>
<reference evidence="3" key="1">
    <citation type="submission" date="2021-03" db="EMBL/GenBank/DDBJ databases">
        <title>Genomic Encyclopedia of Type Strains, Phase IV (KMG-IV): sequencing the most valuable type-strain genomes for metagenomic binning, comparative biology and taxonomic classification.</title>
        <authorList>
            <person name="Goeker M."/>
        </authorList>
    </citation>
    <scope>NUCLEOTIDE SEQUENCE</scope>
    <source>
        <strain evidence="3">DSM 101588</strain>
    </source>
</reference>
<dbReference type="InterPro" id="IPR007167">
    <property type="entry name" value="Fe-transptr_FeoA-like"/>
</dbReference>
<organism evidence="3 4">
    <name type="scientific">Thermoanaerobacterium butyriciformans</name>
    <dbReference type="NCBI Taxonomy" id="1702242"/>
    <lineage>
        <taxon>Bacteria</taxon>
        <taxon>Bacillati</taxon>
        <taxon>Bacillota</taxon>
        <taxon>Clostridia</taxon>
        <taxon>Thermoanaerobacterales</taxon>
        <taxon>Thermoanaerobacteraceae</taxon>
        <taxon>Thermoanaerobacterium</taxon>
    </lineage>
</organism>
<dbReference type="PANTHER" id="PTHR42954">
    <property type="entry name" value="FE(2+) TRANSPORT PROTEIN A"/>
    <property type="match status" value="1"/>
</dbReference>
<dbReference type="SUPFAM" id="SSF50037">
    <property type="entry name" value="C-terminal domain of transcriptional repressors"/>
    <property type="match status" value="1"/>
</dbReference>
<sequence length="84" mass="9083">MIINEGVVMMSVYDLKPGQTALVSGILGDEKLAKRLRALGANEGVKVRVKNFAPLGDPIIINFMGFDLAIRKSDAKNIVVKDVV</sequence>
<keyword evidence="4" id="KW-1185">Reference proteome</keyword>
<accession>A0ABS4NCD7</accession>
<dbReference type="SMART" id="SM00899">
    <property type="entry name" value="FeoA"/>
    <property type="match status" value="1"/>
</dbReference>
<dbReference type="Proteomes" id="UP001166402">
    <property type="component" value="Unassembled WGS sequence"/>
</dbReference>
<proteinExistence type="predicted"/>
<gene>
    <name evidence="3" type="ORF">J2Z80_000811</name>
</gene>
<evidence type="ECO:0000259" key="2">
    <source>
        <dbReference type="SMART" id="SM00899"/>
    </source>
</evidence>
<dbReference type="Gene3D" id="2.30.30.90">
    <property type="match status" value="1"/>
</dbReference>
<dbReference type="Pfam" id="PF04023">
    <property type="entry name" value="FeoA"/>
    <property type="match status" value="1"/>
</dbReference>
<evidence type="ECO:0000313" key="3">
    <source>
        <dbReference type="EMBL" id="MBP2071300.1"/>
    </source>
</evidence>
<evidence type="ECO:0000256" key="1">
    <source>
        <dbReference type="ARBA" id="ARBA00023004"/>
    </source>
</evidence>
<dbReference type="PANTHER" id="PTHR42954:SF2">
    <property type="entry name" value="FE(2+) TRANSPORT PROTEIN A"/>
    <property type="match status" value="1"/>
</dbReference>
<dbReference type="InterPro" id="IPR052713">
    <property type="entry name" value="FeoA"/>
</dbReference>
<name>A0ABS4NCD7_9THEO</name>
<dbReference type="InterPro" id="IPR038157">
    <property type="entry name" value="FeoA_core_dom"/>
</dbReference>
<feature type="domain" description="Ferrous iron transporter FeoA-like" evidence="2">
    <location>
        <begin position="10"/>
        <end position="82"/>
    </location>
</feature>
<keyword evidence="1" id="KW-0408">Iron</keyword>
<evidence type="ECO:0000313" key="4">
    <source>
        <dbReference type="Proteomes" id="UP001166402"/>
    </source>
</evidence>
<comment type="caution">
    <text evidence="3">The sequence shown here is derived from an EMBL/GenBank/DDBJ whole genome shotgun (WGS) entry which is preliminary data.</text>
</comment>